<dbReference type="EMBL" id="CP026604">
    <property type="protein sequence ID" value="AWB68460.1"/>
    <property type="molecule type" value="Genomic_DNA"/>
</dbReference>
<dbReference type="InterPro" id="IPR051534">
    <property type="entry name" value="CBASS_pafABC_assoc_protein"/>
</dbReference>
<dbReference type="Proteomes" id="UP000244441">
    <property type="component" value="Chromosome"/>
</dbReference>
<dbReference type="PANTHER" id="PTHR34580:SF3">
    <property type="entry name" value="PROTEIN PAFB"/>
    <property type="match status" value="1"/>
</dbReference>
<dbReference type="OrthoDB" id="6400324at2"/>
<dbReference type="AlphaFoldDB" id="A0A2S0VWI5"/>
<protein>
    <submittedName>
        <fullName evidence="3">WYL domain-containing protein</fullName>
    </submittedName>
</protein>
<reference evidence="3 4" key="1">
    <citation type="submission" date="2018-01" db="EMBL/GenBank/DDBJ databases">
        <title>Genome sequence of a Cantenovulum-like bacteria.</title>
        <authorList>
            <person name="Tan W.R."/>
            <person name="Lau N.-S."/>
            <person name="Go F."/>
            <person name="Amirul A.-A.A."/>
        </authorList>
    </citation>
    <scope>NUCLEOTIDE SEQUENCE [LARGE SCALE GENOMIC DNA]</scope>
    <source>
        <strain evidence="3 4">CCB-QB4</strain>
    </source>
</reference>
<sequence>MEKYKLMNPDCFAYDKLEKVFKATDKFRPQLTSGSIEEYLFFTDHNNFIEDVSTQLSIEKLILPSRNIDPYLVRKIINACRDQERLDIAYLSLKSGDMEARIIAPHTLVNDGLRWHVRAYCEKNKAFRDFVLSRFHSEVDECVYKVATHTVKDDNEWNKWVEIVIQPDPRLTSIQRKCIEIDYMMENGVLAIPCRAALIKYLLQRLNLHALHHQPEGQQIIVESNCWQQIEPYRIN</sequence>
<dbReference type="RefSeq" id="WP_108604519.1">
    <property type="nucleotide sequence ID" value="NZ_CP026604.1"/>
</dbReference>
<evidence type="ECO:0000259" key="2">
    <source>
        <dbReference type="Pfam" id="PF26107"/>
    </source>
</evidence>
<dbReference type="InterPro" id="IPR026881">
    <property type="entry name" value="WYL_dom"/>
</dbReference>
<evidence type="ECO:0000259" key="1">
    <source>
        <dbReference type="Pfam" id="PF13280"/>
    </source>
</evidence>
<accession>A0A2S0VWI5</accession>
<feature type="domain" description="DNA-binding transcriptional repressor CapW C-terminal dimerisation" evidence="2">
    <location>
        <begin position="160"/>
        <end position="223"/>
    </location>
</feature>
<feature type="domain" description="WYL" evidence="1">
    <location>
        <begin position="73"/>
        <end position="136"/>
    </location>
</feature>
<evidence type="ECO:0000313" key="4">
    <source>
        <dbReference type="Proteomes" id="UP000244441"/>
    </source>
</evidence>
<name>A0A2S0VWI5_9ALTE</name>
<evidence type="ECO:0000313" key="3">
    <source>
        <dbReference type="EMBL" id="AWB68460.1"/>
    </source>
</evidence>
<gene>
    <name evidence="3" type="ORF">C2869_19535</name>
</gene>
<dbReference type="Pfam" id="PF26107">
    <property type="entry name" value="BrxR_CTD"/>
    <property type="match status" value="1"/>
</dbReference>
<proteinExistence type="predicted"/>
<dbReference type="PANTHER" id="PTHR34580">
    <property type="match status" value="1"/>
</dbReference>
<organism evidence="3 4">
    <name type="scientific">Saccharobesus litoralis</name>
    <dbReference type="NCBI Taxonomy" id="2172099"/>
    <lineage>
        <taxon>Bacteria</taxon>
        <taxon>Pseudomonadati</taxon>
        <taxon>Pseudomonadota</taxon>
        <taxon>Gammaproteobacteria</taxon>
        <taxon>Alteromonadales</taxon>
        <taxon>Alteromonadaceae</taxon>
        <taxon>Saccharobesus</taxon>
    </lineage>
</organism>
<dbReference type="Pfam" id="PF13280">
    <property type="entry name" value="WYL"/>
    <property type="match status" value="1"/>
</dbReference>
<dbReference type="PROSITE" id="PS52050">
    <property type="entry name" value="WYL"/>
    <property type="match status" value="1"/>
</dbReference>
<keyword evidence="4" id="KW-1185">Reference proteome</keyword>
<dbReference type="InterPro" id="IPR059020">
    <property type="entry name" value="CapW_CTD"/>
</dbReference>
<dbReference type="KEGG" id="cate:C2869_19535"/>